<dbReference type="Gene3D" id="1.10.510.10">
    <property type="entry name" value="Transferase(Phosphotransferase) domain 1"/>
    <property type="match status" value="1"/>
</dbReference>
<evidence type="ECO:0000259" key="1">
    <source>
        <dbReference type="PROSITE" id="PS50011"/>
    </source>
</evidence>
<dbReference type="GO" id="GO:0005524">
    <property type="term" value="F:ATP binding"/>
    <property type="evidence" value="ECO:0007669"/>
    <property type="project" value="InterPro"/>
</dbReference>
<dbReference type="InterPro" id="IPR000719">
    <property type="entry name" value="Prot_kinase_dom"/>
</dbReference>
<reference evidence="3" key="1">
    <citation type="journal article" date="2014" name="Genome Announc.">
        <title>Genome sequence and annotation of Acremonium chrysogenum, producer of the beta-lactam antibiotic cephalosporin C.</title>
        <authorList>
            <person name="Terfehr D."/>
            <person name="Dahlmann T.A."/>
            <person name="Specht T."/>
            <person name="Zadra I."/>
            <person name="Kuernsteiner H."/>
            <person name="Kueck U."/>
        </authorList>
    </citation>
    <scope>NUCLEOTIDE SEQUENCE [LARGE SCALE GENOMIC DNA]</scope>
    <source>
        <strain evidence="3">ATCC 11550 / CBS 779.69 / DSM 880 / IAM 14645 / JCM 23072 / IMI 49137</strain>
    </source>
</reference>
<dbReference type="STRING" id="857340.A0A086TD43"/>
<dbReference type="GO" id="GO:0004674">
    <property type="term" value="F:protein serine/threonine kinase activity"/>
    <property type="evidence" value="ECO:0007669"/>
    <property type="project" value="TreeGrafter"/>
</dbReference>
<feature type="domain" description="Protein kinase" evidence="1">
    <location>
        <begin position="205"/>
        <end position="565"/>
    </location>
</feature>
<gene>
    <name evidence="2" type="ORF">ACRE_019500</name>
</gene>
<dbReference type="SUPFAM" id="SSF56112">
    <property type="entry name" value="Protein kinase-like (PK-like)"/>
    <property type="match status" value="1"/>
</dbReference>
<dbReference type="AlphaFoldDB" id="A0A086TD43"/>
<dbReference type="InterPro" id="IPR011009">
    <property type="entry name" value="Kinase-like_dom_sf"/>
</dbReference>
<dbReference type="InterPro" id="IPR051681">
    <property type="entry name" value="Ser/Thr_Kinases-Pseudokinases"/>
</dbReference>
<accession>A0A086TD43</accession>
<protein>
    <recommendedName>
        <fullName evidence="1">Protein kinase domain-containing protein</fullName>
    </recommendedName>
</protein>
<organism evidence="2 3">
    <name type="scientific">Hapsidospora chrysogenum (strain ATCC 11550 / CBS 779.69 / DSM 880 / IAM 14645 / JCM 23072 / IMI 49137)</name>
    <name type="common">Acremonium chrysogenum</name>
    <dbReference type="NCBI Taxonomy" id="857340"/>
    <lineage>
        <taxon>Eukaryota</taxon>
        <taxon>Fungi</taxon>
        <taxon>Dikarya</taxon>
        <taxon>Ascomycota</taxon>
        <taxon>Pezizomycotina</taxon>
        <taxon>Sordariomycetes</taxon>
        <taxon>Hypocreomycetidae</taxon>
        <taxon>Hypocreales</taxon>
        <taxon>Bionectriaceae</taxon>
        <taxon>Hapsidospora</taxon>
    </lineage>
</organism>
<dbReference type="HOGENOM" id="CLU_018065_0_0_1"/>
<evidence type="ECO:0000313" key="3">
    <source>
        <dbReference type="Proteomes" id="UP000029964"/>
    </source>
</evidence>
<keyword evidence="3" id="KW-1185">Reference proteome</keyword>
<sequence>MELSEESIHDVIHPTAAFSDARPGGGIDHALSNGTQISWQASLLNPKNRIDSLEIPSQPLWQMDGCTGFGGQYYATPLFMDSMPPLRMDVFIPEPSKLPLPIREMLDADFTFHTRDKDRIARLGLTVHVLRILRHWVSAMEEPHRIYENVPFGSKIVLKNLPVNIAEAEVVIAPAHDLERQLLPPSTLQSFWGSDIPHYPPAVDISKLVYLSQLHDSVCLVQIEDKIWIFKALTSHSKYLYHELRQLLRIPPHPNIVAQPAHLVTKRCSFGNKTAVVGFTLEFHKHGSLRDLIPFLQLHDQINLTDKTRWATQLSSALCHLRESTGMFYPDLRMDNIVLSESGDVVMVDFEQRGVWCEFAAPEVNAIEYVRLLAVDEEIREEISSKYSRILSSLLPGWEDMTEGEGYRWPTDGYNIPWTCLTPTEQEACEVYMLGRVLWCIFEAKSAPQRAAAWLSYRWEPVVEFPGYTRTPGPIRDLIDRCTRGRQPGLSKFIVREKNQLVLRKLEGTGLSTAEQVQETARQWWAKEIKASEEWLQEREEGMKDGDWKENYYDRPTLREVHAELVEFSQSSYA</sequence>
<evidence type="ECO:0000313" key="2">
    <source>
        <dbReference type="EMBL" id="KFH47275.1"/>
    </source>
</evidence>
<dbReference type="OrthoDB" id="4062651at2759"/>
<proteinExistence type="predicted"/>
<dbReference type="PROSITE" id="PS50011">
    <property type="entry name" value="PROTEIN_KINASE_DOM"/>
    <property type="match status" value="1"/>
</dbReference>
<dbReference type="EMBL" id="JPKY01000011">
    <property type="protein sequence ID" value="KFH47275.1"/>
    <property type="molecule type" value="Genomic_DNA"/>
</dbReference>
<comment type="caution">
    <text evidence="2">The sequence shown here is derived from an EMBL/GenBank/DDBJ whole genome shotgun (WGS) entry which is preliminary data.</text>
</comment>
<name>A0A086TD43_HAPC1</name>
<dbReference type="PANTHER" id="PTHR44329">
    <property type="entry name" value="SERINE/THREONINE-PROTEIN KINASE TNNI3K-RELATED"/>
    <property type="match status" value="1"/>
</dbReference>
<dbReference type="PANTHER" id="PTHR44329:SF261">
    <property type="entry name" value="ZINC FINGER CONTAINING PROTEIN KINASE-RELATED"/>
    <property type="match status" value="1"/>
</dbReference>
<dbReference type="Proteomes" id="UP000029964">
    <property type="component" value="Unassembled WGS sequence"/>
</dbReference>